<protein>
    <submittedName>
        <fullName evidence="1">Uncharacterized protein</fullName>
    </submittedName>
</protein>
<gene>
    <name evidence="1" type="ORF">QAD02_016462</name>
</gene>
<proteinExistence type="predicted"/>
<dbReference type="Proteomes" id="UP001239111">
    <property type="component" value="Chromosome 2"/>
</dbReference>
<evidence type="ECO:0000313" key="2">
    <source>
        <dbReference type="Proteomes" id="UP001239111"/>
    </source>
</evidence>
<keyword evidence="2" id="KW-1185">Reference proteome</keyword>
<reference evidence="1" key="1">
    <citation type="submission" date="2023-04" db="EMBL/GenBank/DDBJ databases">
        <title>A chromosome-level genome assembly of the parasitoid wasp Eretmocerus hayati.</title>
        <authorList>
            <person name="Zhong Y."/>
            <person name="Liu S."/>
            <person name="Liu Y."/>
        </authorList>
    </citation>
    <scope>NUCLEOTIDE SEQUENCE</scope>
    <source>
        <strain evidence="1">ZJU_SS_LIU_2023</strain>
    </source>
</reference>
<evidence type="ECO:0000313" key="1">
    <source>
        <dbReference type="EMBL" id="KAJ8680675.1"/>
    </source>
</evidence>
<sequence length="259" mass="28675">MDCAGEVTLTDYTVAVGDIVQPKNISHSSRISRNRVCLYLASKEIVSDLTENHKFLQIGVIEEEFDRLDIKRYAPITSLRADIAKEGYEHILSSRRQTYIDRDNIGKLPEFIKLIHEDTPNYIHPSLGVLKCCICSLGGHIAKHCEKQQTLIDANTDQAQQTGSEEPQVENNKKEGSAATVENPQSAYDQTVIPTENKEKGDRSAHAHANATHGFEPTRSADRHSPAAATSKQSNSPIMARLRIQTPSLPVKRAMSTSS</sequence>
<name>A0ACC2PB87_9HYME</name>
<organism evidence="1 2">
    <name type="scientific">Eretmocerus hayati</name>
    <dbReference type="NCBI Taxonomy" id="131215"/>
    <lineage>
        <taxon>Eukaryota</taxon>
        <taxon>Metazoa</taxon>
        <taxon>Ecdysozoa</taxon>
        <taxon>Arthropoda</taxon>
        <taxon>Hexapoda</taxon>
        <taxon>Insecta</taxon>
        <taxon>Pterygota</taxon>
        <taxon>Neoptera</taxon>
        <taxon>Endopterygota</taxon>
        <taxon>Hymenoptera</taxon>
        <taxon>Apocrita</taxon>
        <taxon>Proctotrupomorpha</taxon>
        <taxon>Chalcidoidea</taxon>
        <taxon>Aphelinidae</taxon>
        <taxon>Aphelininae</taxon>
        <taxon>Eretmocerus</taxon>
    </lineage>
</organism>
<comment type="caution">
    <text evidence="1">The sequence shown here is derived from an EMBL/GenBank/DDBJ whole genome shotgun (WGS) entry which is preliminary data.</text>
</comment>
<accession>A0ACC2PB87</accession>
<dbReference type="EMBL" id="CM056742">
    <property type="protein sequence ID" value="KAJ8680675.1"/>
    <property type="molecule type" value="Genomic_DNA"/>
</dbReference>